<dbReference type="Proteomes" id="UP000218160">
    <property type="component" value="Chromosome 1"/>
</dbReference>
<gene>
    <name evidence="1" type="ORF">BTN50_0943</name>
</gene>
<keyword evidence="2" id="KW-1185">Reference proteome</keyword>
<evidence type="ECO:0000313" key="1">
    <source>
        <dbReference type="EMBL" id="ATF09448.1"/>
    </source>
</evidence>
<reference evidence="2" key="1">
    <citation type="submission" date="2017-04" db="EMBL/GenBank/DDBJ databases">
        <title>Genome evolution of the luminous symbionts of deep sea anglerfish.</title>
        <authorList>
            <person name="Hendry T.A."/>
        </authorList>
    </citation>
    <scope>NUCLEOTIDE SEQUENCE [LARGE SCALE GENOMIC DNA]</scope>
</reference>
<protein>
    <submittedName>
        <fullName evidence="1">Uncharacterized protein</fullName>
    </submittedName>
</protein>
<name>A0A291B8W0_9GAMM</name>
<organism evidence="1 2">
    <name type="scientific">Candidatus Enterovibrio altilux</name>
    <dbReference type="NCBI Taxonomy" id="1927128"/>
    <lineage>
        <taxon>Bacteria</taxon>
        <taxon>Pseudomonadati</taxon>
        <taxon>Pseudomonadota</taxon>
        <taxon>Gammaproteobacteria</taxon>
        <taxon>Vibrionales</taxon>
        <taxon>Vibrionaceae</taxon>
        <taxon>Enterovibrio</taxon>
    </lineage>
</organism>
<dbReference type="AlphaFoldDB" id="A0A291B8W0"/>
<sequence>MHFVSSGDLTHVFAAIDELNSSCKMDAVNDLLSQSSLMNKLYSKVYG</sequence>
<accession>A0A291B8W0</accession>
<proteinExistence type="predicted"/>
<evidence type="ECO:0000313" key="2">
    <source>
        <dbReference type="Proteomes" id="UP000218160"/>
    </source>
</evidence>
<dbReference type="EMBL" id="CP020660">
    <property type="protein sequence ID" value="ATF09448.1"/>
    <property type="molecule type" value="Genomic_DNA"/>
</dbReference>
<dbReference type="KEGG" id="elux:BTN50_0943"/>